<keyword evidence="4 7" id="KW-0812">Transmembrane</keyword>
<name>A0A7K1FTL5_9ACTN</name>
<dbReference type="PANTHER" id="PTHR22926:SF5">
    <property type="entry name" value="PHOSPHO-N-ACETYLMURAMOYL-PENTAPEPTIDE-TRANSFERASE HOMOLOG"/>
    <property type="match status" value="1"/>
</dbReference>
<dbReference type="EC" id="2.7.8.13" evidence="7 8"/>
<dbReference type="GO" id="GO:0008963">
    <property type="term" value="F:phospho-N-acetylmuramoyl-pentapeptide-transferase activity"/>
    <property type="evidence" value="ECO:0007669"/>
    <property type="project" value="UniProtKB-UniRule"/>
</dbReference>
<feature type="transmembrane region" description="Helical" evidence="7">
    <location>
        <begin position="55"/>
        <end position="76"/>
    </location>
</feature>
<evidence type="ECO:0000256" key="9">
    <source>
        <dbReference type="PIRSR" id="PIRSR600715-1"/>
    </source>
</evidence>
<comment type="similarity">
    <text evidence="2 7">Belongs to the glycosyltransferase 4 family. MraY subfamily.</text>
</comment>
<accession>A0A7K1FTL5</accession>
<dbReference type="CDD" id="cd06852">
    <property type="entry name" value="GT_MraY"/>
    <property type="match status" value="1"/>
</dbReference>
<sequence length="374" mass="39859">MKSILIAAIVGLVVSILLTPYLIKVFSRQGFGQEIRDDGPQTHLKKRGTPTMGGTAIIIAMWVGYVVSTVVQMIGGGNGPTASGWLLLYLTTGLGVVGMLDDFIKIRKQRSLGLNKRAKLIGQTFIAVSFGVLALMFRSVGGVRNDGTPYAGLTPASTHLSYTRDIPWISLGAVGFVIFAVLVIAAWSNAVNFTDGLDGLAAGSSVMVLGVYVFIGFYQFRNACANVDLTGIAAQGCYEVRDPLDIAVVTAAALGGCIGFLWWNAHPARIFMGDSGSLALGGLVAGLSILTRTEMLMIVIAGLAVVEMLSVVLQMLVYKARKVRIFKMAPFHHHFEVGGWTETTVMVRFWLLAAMSAALGAALFYADWLANTGG</sequence>
<evidence type="ECO:0000256" key="8">
    <source>
        <dbReference type="NCBIfam" id="TIGR00445"/>
    </source>
</evidence>
<evidence type="ECO:0000256" key="2">
    <source>
        <dbReference type="ARBA" id="ARBA00005583"/>
    </source>
</evidence>
<evidence type="ECO:0000256" key="4">
    <source>
        <dbReference type="ARBA" id="ARBA00022692"/>
    </source>
</evidence>
<gene>
    <name evidence="7" type="primary">mraY</name>
    <name evidence="10" type="ORF">GIS00_21485</name>
</gene>
<feature type="transmembrane region" description="Helical" evidence="7">
    <location>
        <begin position="120"/>
        <end position="140"/>
    </location>
</feature>
<dbReference type="EMBL" id="WLYK01000009">
    <property type="protein sequence ID" value="MTD16513.1"/>
    <property type="molecule type" value="Genomic_DNA"/>
</dbReference>
<comment type="cofactor">
    <cofactor evidence="7 9">
        <name>Mg(2+)</name>
        <dbReference type="ChEBI" id="CHEBI:18420"/>
    </cofactor>
</comment>
<keyword evidence="7" id="KW-0131">Cell cycle</keyword>
<dbReference type="GO" id="GO:0009252">
    <property type="term" value="P:peptidoglycan biosynthetic process"/>
    <property type="evidence" value="ECO:0007669"/>
    <property type="project" value="UniProtKB-UniRule"/>
</dbReference>
<dbReference type="GO" id="GO:0008360">
    <property type="term" value="P:regulation of cell shape"/>
    <property type="evidence" value="ECO:0007669"/>
    <property type="project" value="UniProtKB-KW"/>
</dbReference>
<dbReference type="GO" id="GO:0051301">
    <property type="term" value="P:cell division"/>
    <property type="evidence" value="ECO:0007669"/>
    <property type="project" value="UniProtKB-KW"/>
</dbReference>
<dbReference type="Pfam" id="PF00953">
    <property type="entry name" value="Glycos_transf_4"/>
    <property type="match status" value="1"/>
</dbReference>
<dbReference type="InterPro" id="IPR000715">
    <property type="entry name" value="Glycosyl_transferase_4"/>
</dbReference>
<feature type="transmembrane region" description="Helical" evidence="7">
    <location>
        <begin position="199"/>
        <end position="220"/>
    </location>
</feature>
<reference evidence="10 11" key="1">
    <citation type="submission" date="2019-11" db="EMBL/GenBank/DDBJ databases">
        <authorList>
            <person name="Jiang L.-Q."/>
        </authorList>
    </citation>
    <scope>NUCLEOTIDE SEQUENCE [LARGE SCALE GENOMIC DNA]</scope>
    <source>
        <strain evidence="10 11">YIM 132087</strain>
    </source>
</reference>
<proteinExistence type="inferred from homology"/>
<evidence type="ECO:0000256" key="5">
    <source>
        <dbReference type="ARBA" id="ARBA00022989"/>
    </source>
</evidence>
<keyword evidence="7" id="KW-0133">Cell shape</keyword>
<keyword evidence="7" id="KW-0961">Cell wall biogenesis/degradation</keyword>
<dbReference type="GO" id="GO:0005886">
    <property type="term" value="C:plasma membrane"/>
    <property type="evidence" value="ECO:0007669"/>
    <property type="project" value="UniProtKB-SubCell"/>
</dbReference>
<feature type="transmembrane region" description="Helical" evidence="7">
    <location>
        <begin position="166"/>
        <end position="187"/>
    </location>
</feature>
<feature type="transmembrane region" description="Helical" evidence="7">
    <location>
        <begin position="270"/>
        <end position="290"/>
    </location>
</feature>
<evidence type="ECO:0000313" key="10">
    <source>
        <dbReference type="EMBL" id="MTD16513.1"/>
    </source>
</evidence>
<dbReference type="AlphaFoldDB" id="A0A7K1FTL5"/>
<evidence type="ECO:0000256" key="3">
    <source>
        <dbReference type="ARBA" id="ARBA00022679"/>
    </source>
</evidence>
<dbReference type="UniPathway" id="UPA00219"/>
<keyword evidence="7 9" id="KW-0460">Magnesium</keyword>
<dbReference type="Proteomes" id="UP000460221">
    <property type="component" value="Unassembled WGS sequence"/>
</dbReference>
<feature type="binding site" evidence="9">
    <location>
        <position position="192"/>
    </location>
    <ligand>
        <name>Mg(2+)</name>
        <dbReference type="ChEBI" id="CHEBI:18420"/>
    </ligand>
</feature>
<feature type="transmembrane region" description="Helical" evidence="7">
    <location>
        <begin position="6"/>
        <end position="26"/>
    </location>
</feature>
<dbReference type="PROSITE" id="PS01348">
    <property type="entry name" value="MRAY_2"/>
    <property type="match status" value="1"/>
</dbReference>
<feature type="transmembrane region" description="Helical" evidence="7">
    <location>
        <begin position="349"/>
        <end position="366"/>
    </location>
</feature>
<feature type="transmembrane region" description="Helical" evidence="7">
    <location>
        <begin position="246"/>
        <end position="263"/>
    </location>
</feature>
<dbReference type="Pfam" id="PF10555">
    <property type="entry name" value="MraY_sig1"/>
    <property type="match status" value="1"/>
</dbReference>
<comment type="catalytic activity">
    <reaction evidence="7">
        <text>UDP-N-acetyl-alpha-D-muramoyl-L-alanyl-gamma-D-glutamyl-meso-2,6-diaminopimeloyl-D-alanyl-D-alanine + di-trans,octa-cis-undecaprenyl phosphate = di-trans,octa-cis-undecaprenyl diphospho-N-acetyl-alpha-D-muramoyl-L-alanyl-D-glutamyl-meso-2,6-diaminopimeloyl-D-alanyl-D-alanine + UMP</text>
        <dbReference type="Rhea" id="RHEA:28386"/>
        <dbReference type="ChEBI" id="CHEBI:57865"/>
        <dbReference type="ChEBI" id="CHEBI:60392"/>
        <dbReference type="ChEBI" id="CHEBI:61386"/>
        <dbReference type="ChEBI" id="CHEBI:61387"/>
        <dbReference type="EC" id="2.7.8.13"/>
    </reaction>
</comment>
<dbReference type="PANTHER" id="PTHR22926">
    <property type="entry name" value="PHOSPHO-N-ACETYLMURAMOYL-PENTAPEPTIDE-TRANSFERASE"/>
    <property type="match status" value="1"/>
</dbReference>
<feature type="binding site" evidence="9">
    <location>
        <position position="274"/>
    </location>
    <ligand>
        <name>Mg(2+)</name>
        <dbReference type="ChEBI" id="CHEBI:18420"/>
    </ligand>
</feature>
<feature type="transmembrane region" description="Helical" evidence="7">
    <location>
        <begin position="296"/>
        <end position="318"/>
    </location>
</feature>
<evidence type="ECO:0000256" key="7">
    <source>
        <dbReference type="HAMAP-Rule" id="MF_00038"/>
    </source>
</evidence>
<comment type="subcellular location">
    <subcellularLocation>
        <location evidence="7">Cell membrane</location>
        <topology evidence="7">Multi-pass membrane protein</topology>
    </subcellularLocation>
    <subcellularLocation>
        <location evidence="1">Membrane</location>
        <topology evidence="1">Multi-pass membrane protein</topology>
    </subcellularLocation>
</comment>
<dbReference type="RefSeq" id="WP_322098268.1">
    <property type="nucleotide sequence ID" value="NZ_WLYK01000009.1"/>
</dbReference>
<dbReference type="InterPro" id="IPR018480">
    <property type="entry name" value="PNAcMuramoyl-5peptid_Trfase_CS"/>
</dbReference>
<evidence type="ECO:0000256" key="1">
    <source>
        <dbReference type="ARBA" id="ARBA00004141"/>
    </source>
</evidence>
<comment type="function">
    <text evidence="7">Catalyzes the initial step of the lipid cycle reactions in the biosynthesis of the cell wall peptidoglycan: transfers peptidoglycan precursor phospho-MurNAc-pentapeptide from UDP-MurNAc-pentapeptide onto the lipid carrier undecaprenyl phosphate, yielding undecaprenyl-pyrophosphoryl-MurNAc-pentapeptide, known as lipid I.</text>
</comment>
<keyword evidence="7" id="KW-1003">Cell membrane</keyword>
<organism evidence="10 11">
    <name type="scientific">Nakamurella alba</name>
    <dbReference type="NCBI Taxonomy" id="2665158"/>
    <lineage>
        <taxon>Bacteria</taxon>
        <taxon>Bacillati</taxon>
        <taxon>Actinomycetota</taxon>
        <taxon>Actinomycetes</taxon>
        <taxon>Nakamurellales</taxon>
        <taxon>Nakamurellaceae</taxon>
        <taxon>Nakamurella</taxon>
    </lineage>
</organism>
<keyword evidence="7 9" id="KW-0479">Metal-binding</keyword>
<dbReference type="NCBIfam" id="TIGR00445">
    <property type="entry name" value="mraY"/>
    <property type="match status" value="1"/>
</dbReference>
<keyword evidence="11" id="KW-1185">Reference proteome</keyword>
<keyword evidence="6 7" id="KW-0472">Membrane</keyword>
<evidence type="ECO:0000313" key="11">
    <source>
        <dbReference type="Proteomes" id="UP000460221"/>
    </source>
</evidence>
<evidence type="ECO:0000256" key="6">
    <source>
        <dbReference type="ARBA" id="ARBA00023136"/>
    </source>
</evidence>
<protein>
    <recommendedName>
        <fullName evidence="7 8">Phospho-N-acetylmuramoyl-pentapeptide-transferase</fullName>
        <ecNumber evidence="7 8">2.7.8.13</ecNumber>
    </recommendedName>
    <alternativeName>
        <fullName evidence="7">UDP-MurNAc-pentapeptide phosphotransferase</fullName>
    </alternativeName>
</protein>
<dbReference type="InterPro" id="IPR003524">
    <property type="entry name" value="PNAcMuramoyl-5peptid_Trfase"/>
</dbReference>
<dbReference type="HAMAP" id="MF_00038">
    <property type="entry name" value="MraY"/>
    <property type="match status" value="1"/>
</dbReference>
<keyword evidence="7" id="KW-0573">Peptidoglycan synthesis</keyword>
<dbReference type="GO" id="GO:0046872">
    <property type="term" value="F:metal ion binding"/>
    <property type="evidence" value="ECO:0007669"/>
    <property type="project" value="UniProtKB-KW"/>
</dbReference>
<dbReference type="GO" id="GO:0071555">
    <property type="term" value="P:cell wall organization"/>
    <property type="evidence" value="ECO:0007669"/>
    <property type="project" value="UniProtKB-KW"/>
</dbReference>
<comment type="pathway">
    <text evidence="7">Cell wall biogenesis; peptidoglycan biosynthesis.</text>
</comment>
<keyword evidence="3 7" id="KW-0808">Transferase</keyword>
<feature type="transmembrane region" description="Helical" evidence="7">
    <location>
        <begin position="82"/>
        <end position="100"/>
    </location>
</feature>
<keyword evidence="7" id="KW-0132">Cell division</keyword>
<comment type="caution">
    <text evidence="10">The sequence shown here is derived from an EMBL/GenBank/DDBJ whole genome shotgun (WGS) entry which is preliminary data.</text>
</comment>
<keyword evidence="5 7" id="KW-1133">Transmembrane helix</keyword>